<sequence>MPHKIYLLLQATFAELNQQPIPVDDEFDTFNDDGDLNMAVY</sequence>
<organism evidence="1 2">
    <name type="scientific">Acinetobacter bereziniae</name>
    <name type="common">Acinetobacter genomosp. 10</name>
    <dbReference type="NCBI Taxonomy" id="106648"/>
    <lineage>
        <taxon>Bacteria</taxon>
        <taxon>Pseudomonadati</taxon>
        <taxon>Pseudomonadota</taxon>
        <taxon>Gammaproteobacteria</taxon>
        <taxon>Moraxellales</taxon>
        <taxon>Moraxellaceae</taxon>
        <taxon>Acinetobacter</taxon>
    </lineage>
</organism>
<dbReference type="AlphaFoldDB" id="A0A833PK61"/>
<reference evidence="2" key="1">
    <citation type="journal article" date="2020" name="MBio">
        <title>Horizontal gene transfer to a defensive symbiont with a reduced genome amongst a multipartite beetle microbiome.</title>
        <authorList>
            <person name="Waterworth S.C."/>
            <person name="Florez L.V."/>
            <person name="Rees E.R."/>
            <person name="Hertweck C."/>
            <person name="Kaltenpoth M."/>
            <person name="Kwan J.C."/>
        </authorList>
    </citation>
    <scope>NUCLEOTIDE SEQUENCE [LARGE SCALE GENOMIC DNA]</scope>
</reference>
<gene>
    <name evidence="1" type="ORF">GAK29_00502</name>
</gene>
<proteinExistence type="predicted"/>
<dbReference type="Proteomes" id="UP000490535">
    <property type="component" value="Unassembled WGS sequence"/>
</dbReference>
<evidence type="ECO:0000313" key="2">
    <source>
        <dbReference type="Proteomes" id="UP000490535"/>
    </source>
</evidence>
<evidence type="ECO:0000313" key="1">
    <source>
        <dbReference type="EMBL" id="KAF1027691.1"/>
    </source>
</evidence>
<accession>A0A833PK61</accession>
<comment type="caution">
    <text evidence="1">The sequence shown here is derived from an EMBL/GenBank/DDBJ whole genome shotgun (WGS) entry which is preliminary data.</text>
</comment>
<name>A0A833PK61_ACIBZ</name>
<dbReference type="EMBL" id="WNDP01000007">
    <property type="protein sequence ID" value="KAF1027691.1"/>
    <property type="molecule type" value="Genomic_DNA"/>
</dbReference>
<protein>
    <submittedName>
        <fullName evidence="1">Uncharacterized protein</fullName>
    </submittedName>
</protein>